<evidence type="ECO:0000313" key="1">
    <source>
        <dbReference type="EMBL" id="KHG07879.1"/>
    </source>
</evidence>
<dbReference type="AlphaFoldDB" id="A0A0B0N7R3"/>
<organism evidence="1 2">
    <name type="scientific">Gossypium arboreum</name>
    <name type="common">Tree cotton</name>
    <name type="synonym">Gossypium nanking</name>
    <dbReference type="NCBI Taxonomy" id="29729"/>
    <lineage>
        <taxon>Eukaryota</taxon>
        <taxon>Viridiplantae</taxon>
        <taxon>Streptophyta</taxon>
        <taxon>Embryophyta</taxon>
        <taxon>Tracheophyta</taxon>
        <taxon>Spermatophyta</taxon>
        <taxon>Magnoliopsida</taxon>
        <taxon>eudicotyledons</taxon>
        <taxon>Gunneridae</taxon>
        <taxon>Pentapetalae</taxon>
        <taxon>rosids</taxon>
        <taxon>malvids</taxon>
        <taxon>Malvales</taxon>
        <taxon>Malvaceae</taxon>
        <taxon>Malvoideae</taxon>
        <taxon>Gossypium</taxon>
    </lineage>
</organism>
<accession>A0A0B0N7R3</accession>
<comment type="caution">
    <text evidence="1">The sequence shown here is derived from an EMBL/GenBank/DDBJ whole genome shotgun (WGS) entry which is preliminary data.</text>
</comment>
<gene>
    <name evidence="1" type="ORF">F383_35101</name>
</gene>
<dbReference type="Proteomes" id="UP000032142">
    <property type="component" value="Unassembled WGS sequence"/>
</dbReference>
<proteinExistence type="predicted"/>
<name>A0A0B0N7R3_GOSAR</name>
<sequence length="30" mass="3455">MTSLYNPLPYPRIKVITSSHFTFLFHAVAC</sequence>
<evidence type="ECO:0000313" key="2">
    <source>
        <dbReference type="Proteomes" id="UP000032142"/>
    </source>
</evidence>
<reference evidence="2" key="1">
    <citation type="submission" date="2014-09" db="EMBL/GenBank/DDBJ databases">
        <authorList>
            <person name="Mudge J."/>
            <person name="Ramaraj T."/>
            <person name="Lindquist I.E."/>
            <person name="Bharti A.K."/>
            <person name="Sundararajan A."/>
            <person name="Cameron C.T."/>
            <person name="Woodward J.E."/>
            <person name="May G.D."/>
            <person name="Brubaker C."/>
            <person name="Broadhvest J."/>
            <person name="Wilkins T.A."/>
        </authorList>
    </citation>
    <scope>NUCLEOTIDE SEQUENCE</scope>
    <source>
        <strain evidence="2">cv. AKA8401</strain>
    </source>
</reference>
<protein>
    <submittedName>
        <fullName evidence="1">Uncharacterized protein</fullName>
    </submittedName>
</protein>
<keyword evidence="2" id="KW-1185">Reference proteome</keyword>
<dbReference type="EMBL" id="JRRC01484149">
    <property type="protein sequence ID" value="KHG07879.1"/>
    <property type="molecule type" value="Genomic_DNA"/>
</dbReference>